<dbReference type="AlphaFoldDB" id="A0A3A3ZI15"/>
<protein>
    <submittedName>
        <fullName evidence="5">LacI family transcriptional regulator</fullName>
    </submittedName>
</protein>
<dbReference type="Gene3D" id="1.10.260.40">
    <property type="entry name" value="lambda repressor-like DNA-binding domains"/>
    <property type="match status" value="1"/>
</dbReference>
<keyword evidence="2" id="KW-0238">DNA-binding</keyword>
<evidence type="ECO:0000313" key="6">
    <source>
        <dbReference type="Proteomes" id="UP000265614"/>
    </source>
</evidence>
<dbReference type="Pfam" id="PF00356">
    <property type="entry name" value="LacI"/>
    <property type="match status" value="1"/>
</dbReference>
<evidence type="ECO:0000256" key="3">
    <source>
        <dbReference type="ARBA" id="ARBA00023163"/>
    </source>
</evidence>
<dbReference type="GO" id="GO:0000976">
    <property type="term" value="F:transcription cis-regulatory region binding"/>
    <property type="evidence" value="ECO:0007669"/>
    <property type="project" value="TreeGrafter"/>
</dbReference>
<keyword evidence="6" id="KW-1185">Reference proteome</keyword>
<evidence type="ECO:0000313" key="5">
    <source>
        <dbReference type="EMBL" id="RJK94976.1"/>
    </source>
</evidence>
<dbReference type="GO" id="GO:0003700">
    <property type="term" value="F:DNA-binding transcription factor activity"/>
    <property type="evidence" value="ECO:0007669"/>
    <property type="project" value="TreeGrafter"/>
</dbReference>
<dbReference type="SUPFAM" id="SSF47413">
    <property type="entry name" value="lambda repressor-like DNA-binding domains"/>
    <property type="match status" value="1"/>
</dbReference>
<organism evidence="5 6">
    <name type="scientific">Vallicoccus soli</name>
    <dbReference type="NCBI Taxonomy" id="2339232"/>
    <lineage>
        <taxon>Bacteria</taxon>
        <taxon>Bacillati</taxon>
        <taxon>Actinomycetota</taxon>
        <taxon>Actinomycetes</taxon>
        <taxon>Motilibacterales</taxon>
        <taxon>Vallicoccaceae</taxon>
        <taxon>Vallicoccus</taxon>
    </lineage>
</organism>
<comment type="caution">
    <text evidence="5">The sequence shown here is derived from an EMBL/GenBank/DDBJ whole genome shotgun (WGS) entry which is preliminary data.</text>
</comment>
<evidence type="ECO:0000256" key="2">
    <source>
        <dbReference type="ARBA" id="ARBA00023125"/>
    </source>
</evidence>
<dbReference type="CDD" id="cd01392">
    <property type="entry name" value="HTH_LacI"/>
    <property type="match status" value="1"/>
</dbReference>
<dbReference type="EMBL" id="QZEZ01000006">
    <property type="protein sequence ID" value="RJK94976.1"/>
    <property type="molecule type" value="Genomic_DNA"/>
</dbReference>
<feature type="domain" description="HTH lacI-type" evidence="4">
    <location>
        <begin position="1"/>
        <end position="53"/>
    </location>
</feature>
<dbReference type="CDD" id="cd06267">
    <property type="entry name" value="PBP1_LacI_sugar_binding-like"/>
    <property type="match status" value="1"/>
</dbReference>
<dbReference type="PANTHER" id="PTHR30146">
    <property type="entry name" value="LACI-RELATED TRANSCRIPTIONAL REPRESSOR"/>
    <property type="match status" value="1"/>
</dbReference>
<dbReference type="SUPFAM" id="SSF53822">
    <property type="entry name" value="Periplasmic binding protein-like I"/>
    <property type="match status" value="1"/>
</dbReference>
<dbReference type="InterPro" id="IPR046335">
    <property type="entry name" value="LacI/GalR-like_sensor"/>
</dbReference>
<keyword evidence="3" id="KW-0804">Transcription</keyword>
<dbReference type="OrthoDB" id="3208777at2"/>
<dbReference type="InterPro" id="IPR028082">
    <property type="entry name" value="Peripla_BP_I"/>
</dbReference>
<dbReference type="PROSITE" id="PS50932">
    <property type="entry name" value="HTH_LACI_2"/>
    <property type="match status" value="1"/>
</dbReference>
<dbReference type="PANTHER" id="PTHR30146:SF109">
    <property type="entry name" value="HTH-TYPE TRANSCRIPTIONAL REGULATOR GALS"/>
    <property type="match status" value="1"/>
</dbReference>
<dbReference type="InterPro" id="IPR000843">
    <property type="entry name" value="HTH_LacI"/>
</dbReference>
<evidence type="ECO:0000256" key="1">
    <source>
        <dbReference type="ARBA" id="ARBA00023015"/>
    </source>
</evidence>
<dbReference type="Proteomes" id="UP000265614">
    <property type="component" value="Unassembled WGS sequence"/>
</dbReference>
<gene>
    <name evidence="5" type="ORF">D5H78_13945</name>
</gene>
<name>A0A3A3ZI15_9ACTN</name>
<dbReference type="Pfam" id="PF13377">
    <property type="entry name" value="Peripla_BP_3"/>
    <property type="match status" value="1"/>
</dbReference>
<sequence length="324" mass="31851">MEHVARAAGVSRATASRAVTGQGPVSASARDRVLAAARALGYVPDPLARALVAGTGTRLVVAVGGTSAAVLHDPYVARVLAAAAAVGEPAGLGASLVHLPLAGSRVLDGLARDRGVAGLVLVNTTHAVLGALPPRLAGRVASIGTGSAGVAGVDVDTGSGTAAVVEHLLASGRRQVAMVTGPAWLPCTRRAQQGYERAVRAAGLAPRLVPGDFTVAAGEEAVRAVLARWPGTDAVHAVSDAPALGALRALRAAGRRVPDDVAVSGFDDSAAAGLVEPGLTTATHPVEEVAAAAARTALGLAPAPGALFPSVPVLRGSTGARLAG</sequence>
<proteinExistence type="predicted"/>
<dbReference type="Gene3D" id="3.40.50.2300">
    <property type="match status" value="2"/>
</dbReference>
<evidence type="ECO:0000259" key="4">
    <source>
        <dbReference type="PROSITE" id="PS50932"/>
    </source>
</evidence>
<reference evidence="5 6" key="1">
    <citation type="submission" date="2018-09" db="EMBL/GenBank/DDBJ databases">
        <title>YIM 75000 draft genome.</title>
        <authorList>
            <person name="Tang S."/>
            <person name="Feng Y."/>
        </authorList>
    </citation>
    <scope>NUCLEOTIDE SEQUENCE [LARGE SCALE GENOMIC DNA]</scope>
    <source>
        <strain evidence="5 6">YIM 75000</strain>
    </source>
</reference>
<dbReference type="InterPro" id="IPR010982">
    <property type="entry name" value="Lambda_DNA-bd_dom_sf"/>
</dbReference>
<accession>A0A3A3ZI15</accession>
<keyword evidence="1" id="KW-0805">Transcription regulation</keyword>
<dbReference type="SMART" id="SM00354">
    <property type="entry name" value="HTH_LACI"/>
    <property type="match status" value="1"/>
</dbReference>